<dbReference type="AlphaFoldDB" id="X0Z2U3"/>
<reference evidence="2" key="1">
    <citation type="journal article" date="2014" name="Front. Microbiol.">
        <title>High frequency of phylogenetically diverse reductive dehalogenase-homologous genes in deep subseafloor sedimentary metagenomes.</title>
        <authorList>
            <person name="Kawai M."/>
            <person name="Futagami T."/>
            <person name="Toyoda A."/>
            <person name="Takaki Y."/>
            <person name="Nishi S."/>
            <person name="Hori S."/>
            <person name="Arai W."/>
            <person name="Tsubouchi T."/>
            <person name="Morono Y."/>
            <person name="Uchiyama I."/>
            <person name="Ito T."/>
            <person name="Fujiyama A."/>
            <person name="Inagaki F."/>
            <person name="Takami H."/>
        </authorList>
    </citation>
    <scope>NUCLEOTIDE SEQUENCE</scope>
    <source>
        <strain evidence="2">Expedition CK06-06</strain>
    </source>
</reference>
<evidence type="ECO:0000256" key="1">
    <source>
        <dbReference type="SAM" id="MobiDB-lite"/>
    </source>
</evidence>
<comment type="caution">
    <text evidence="2">The sequence shown here is derived from an EMBL/GenBank/DDBJ whole genome shotgun (WGS) entry which is preliminary data.</text>
</comment>
<evidence type="ECO:0000313" key="2">
    <source>
        <dbReference type="EMBL" id="GAG63585.1"/>
    </source>
</evidence>
<proteinExistence type="predicted"/>
<dbReference type="EMBL" id="BART01007792">
    <property type="protein sequence ID" value="GAG63585.1"/>
    <property type="molecule type" value="Genomic_DNA"/>
</dbReference>
<feature type="region of interest" description="Disordered" evidence="1">
    <location>
        <begin position="1"/>
        <end position="31"/>
    </location>
</feature>
<organism evidence="2">
    <name type="scientific">marine sediment metagenome</name>
    <dbReference type="NCBI Taxonomy" id="412755"/>
    <lineage>
        <taxon>unclassified sequences</taxon>
        <taxon>metagenomes</taxon>
        <taxon>ecological metagenomes</taxon>
    </lineage>
</organism>
<feature type="compositionally biased region" description="Basic and acidic residues" evidence="1">
    <location>
        <begin position="1"/>
        <end position="23"/>
    </location>
</feature>
<protein>
    <submittedName>
        <fullName evidence="2">Uncharacterized protein</fullName>
    </submittedName>
</protein>
<accession>X0Z2U3</accession>
<feature type="non-terminal residue" evidence="2">
    <location>
        <position position="1"/>
    </location>
</feature>
<name>X0Z2U3_9ZZZZ</name>
<sequence length="31" mass="3785">VWHHADDKKNQGRQYRERADRRINQHIGDQG</sequence>
<gene>
    <name evidence="2" type="ORF">S01H4_17659</name>
</gene>